<dbReference type="Proteomes" id="UP000294958">
    <property type="component" value="Unassembled WGS sequence"/>
</dbReference>
<dbReference type="Gene3D" id="3.20.20.450">
    <property type="entry name" value="EAL domain"/>
    <property type="match status" value="1"/>
</dbReference>
<evidence type="ECO:0000259" key="1">
    <source>
        <dbReference type="PROSITE" id="PS50883"/>
    </source>
</evidence>
<dbReference type="AlphaFoldDB" id="A0A011TG27"/>
<dbReference type="PANTHER" id="PTHR33121">
    <property type="entry name" value="CYCLIC DI-GMP PHOSPHODIESTERASE PDEF"/>
    <property type="match status" value="1"/>
</dbReference>
<evidence type="ECO:0000313" key="5">
    <source>
        <dbReference type="Proteomes" id="UP000294958"/>
    </source>
</evidence>
<comment type="caution">
    <text evidence="2">The sequence shown here is derived from an EMBL/GenBank/DDBJ whole genome shotgun (WGS) entry which is preliminary data.</text>
</comment>
<dbReference type="InterPro" id="IPR050706">
    <property type="entry name" value="Cyclic-di-GMP_PDE-like"/>
</dbReference>
<dbReference type="SUPFAM" id="SSF141868">
    <property type="entry name" value="EAL domain-like"/>
    <property type="match status" value="1"/>
</dbReference>
<accession>A0A011TG27</accession>
<evidence type="ECO:0000313" key="2">
    <source>
        <dbReference type="EMBL" id="EXL02857.1"/>
    </source>
</evidence>
<gene>
    <name evidence="2" type="ORF">BG36_13725</name>
    <name evidence="3" type="ORF">DES43_12430</name>
</gene>
<dbReference type="eggNOG" id="COG2200">
    <property type="taxonomic scope" value="Bacteria"/>
</dbReference>
<dbReference type="InterPro" id="IPR035919">
    <property type="entry name" value="EAL_sf"/>
</dbReference>
<dbReference type="PANTHER" id="PTHR33121:SF70">
    <property type="entry name" value="SIGNALING PROTEIN YKOW"/>
    <property type="match status" value="1"/>
</dbReference>
<dbReference type="PROSITE" id="PS50883">
    <property type="entry name" value="EAL"/>
    <property type="match status" value="1"/>
</dbReference>
<dbReference type="SMART" id="SM00052">
    <property type="entry name" value="EAL"/>
    <property type="match status" value="1"/>
</dbReference>
<dbReference type="GO" id="GO:0071111">
    <property type="term" value="F:cyclic-guanylate-specific phosphodiesterase activity"/>
    <property type="evidence" value="ECO:0007669"/>
    <property type="project" value="InterPro"/>
</dbReference>
<organism evidence="2 4">
    <name type="scientific">Aquamicrobium defluvii</name>
    <dbReference type="NCBI Taxonomy" id="69279"/>
    <lineage>
        <taxon>Bacteria</taxon>
        <taxon>Pseudomonadati</taxon>
        <taxon>Pseudomonadota</taxon>
        <taxon>Alphaproteobacteria</taxon>
        <taxon>Hyphomicrobiales</taxon>
        <taxon>Phyllobacteriaceae</taxon>
        <taxon>Aquamicrobium</taxon>
    </lineage>
</organism>
<dbReference type="HOGENOM" id="CLU_000445_70_50_5"/>
<dbReference type="PATRIC" id="fig|69279.3.peg.3838"/>
<sequence>MTTGSNRRRLVTDAIFADEIGVEYAIHDEFRLRSAYQPIFAPRGDLLRMVGMEASVEAHRQGGTVYPRVFLDTIGPHERGYIDALCRALHIRNFRNLGLDNVRLFFGFESDIDAEDGTIAELRQMSGRLEELGLHPRMLMCQMDARYGLDADLPGEVAREMRATGLGVVLAGFGVAEGGEALLNLVKPDVVRIDGPLFALLCSYPAAGRLFGRLVAMLKTGGTQVLVDGIATPRQLQVALDAGVDLVQGTLLSKPLPAGAFFDRGPLVTGQLLSRAGSGN</sequence>
<dbReference type="Pfam" id="PF00563">
    <property type="entry name" value="EAL"/>
    <property type="match status" value="1"/>
</dbReference>
<reference evidence="3 5" key="2">
    <citation type="submission" date="2019-03" db="EMBL/GenBank/DDBJ databases">
        <title>Genomic Encyclopedia of Type Strains, Phase IV (KMG-IV): sequencing the most valuable type-strain genomes for metagenomic binning, comparative biology and taxonomic classification.</title>
        <authorList>
            <person name="Goeker M."/>
        </authorList>
    </citation>
    <scope>NUCLEOTIDE SEQUENCE [LARGE SCALE GENOMIC DNA]</scope>
    <source>
        <strain evidence="3 5">DSM 11603</strain>
    </source>
</reference>
<feature type="domain" description="EAL" evidence="1">
    <location>
        <begin position="15"/>
        <end position="269"/>
    </location>
</feature>
<keyword evidence="5" id="KW-1185">Reference proteome</keyword>
<dbReference type="EMBL" id="JENY01000028">
    <property type="protein sequence ID" value="EXL02857.1"/>
    <property type="molecule type" value="Genomic_DNA"/>
</dbReference>
<protein>
    <submittedName>
        <fullName evidence="2">Diguanylate phosphodiesterase</fullName>
    </submittedName>
    <submittedName>
        <fullName evidence="3">EAL domain-containing protein (Putative c-di-GMP-specific phosphodiesterase class I)</fullName>
    </submittedName>
</protein>
<dbReference type="STRING" id="69279.BG36_13725"/>
<dbReference type="RefSeq" id="WP_035030512.1">
    <property type="nucleotide sequence ID" value="NZ_KK073900.1"/>
</dbReference>
<evidence type="ECO:0000313" key="3">
    <source>
        <dbReference type="EMBL" id="TDR33234.1"/>
    </source>
</evidence>
<name>A0A011TG27_9HYPH</name>
<dbReference type="InterPro" id="IPR001633">
    <property type="entry name" value="EAL_dom"/>
</dbReference>
<dbReference type="Proteomes" id="UP000019849">
    <property type="component" value="Unassembled WGS sequence"/>
</dbReference>
<dbReference type="EMBL" id="SNZF01000024">
    <property type="protein sequence ID" value="TDR33234.1"/>
    <property type="molecule type" value="Genomic_DNA"/>
</dbReference>
<evidence type="ECO:0000313" key="4">
    <source>
        <dbReference type="Proteomes" id="UP000019849"/>
    </source>
</evidence>
<proteinExistence type="predicted"/>
<reference evidence="2 4" key="1">
    <citation type="submission" date="2014-02" db="EMBL/GenBank/DDBJ databases">
        <title>Aquamicrobium defluvii Genome sequencing.</title>
        <authorList>
            <person name="Wang X."/>
        </authorList>
    </citation>
    <scope>NUCLEOTIDE SEQUENCE [LARGE SCALE GENOMIC DNA]</scope>
    <source>
        <strain evidence="2 4">W13Z1</strain>
    </source>
</reference>
<dbReference type="OrthoDB" id="1673646at2"/>